<dbReference type="AlphaFoldDB" id="A0A4Z0P9W0"/>
<keyword evidence="1" id="KW-0472">Membrane</keyword>
<dbReference type="RefSeq" id="WP_135434092.1">
    <property type="nucleotide sequence ID" value="NZ_SRLA01000002.1"/>
</dbReference>
<evidence type="ECO:0000313" key="2">
    <source>
        <dbReference type="EMBL" id="TGE08247.1"/>
    </source>
</evidence>
<reference evidence="2 3" key="1">
    <citation type="submission" date="2019-04" db="EMBL/GenBank/DDBJ databases">
        <authorList>
            <person name="Feng G."/>
            <person name="Zhang J."/>
            <person name="Zhu H."/>
        </authorList>
    </citation>
    <scope>NUCLEOTIDE SEQUENCE [LARGE SCALE GENOMIC DNA]</scope>
    <source>
        <strain evidence="2 3">92R-1</strain>
    </source>
</reference>
<comment type="caution">
    <text evidence="2">The sequence shown here is derived from an EMBL/GenBank/DDBJ whole genome shotgun (WGS) entry which is preliminary data.</text>
</comment>
<evidence type="ECO:0000313" key="3">
    <source>
        <dbReference type="Proteomes" id="UP000298337"/>
    </source>
</evidence>
<name>A0A4Z0P9W0_9BACT</name>
<proteinExistence type="predicted"/>
<gene>
    <name evidence="2" type="ORF">EU556_11025</name>
</gene>
<keyword evidence="1" id="KW-1133">Transmembrane helix</keyword>
<protein>
    <submittedName>
        <fullName evidence="2">Uncharacterized protein</fullName>
    </submittedName>
</protein>
<organism evidence="2 3">
    <name type="scientific">Hymenobacter fodinae</name>
    <dbReference type="NCBI Taxonomy" id="2510796"/>
    <lineage>
        <taxon>Bacteria</taxon>
        <taxon>Pseudomonadati</taxon>
        <taxon>Bacteroidota</taxon>
        <taxon>Cytophagia</taxon>
        <taxon>Cytophagales</taxon>
        <taxon>Hymenobacteraceae</taxon>
        <taxon>Hymenobacter</taxon>
    </lineage>
</organism>
<keyword evidence="1" id="KW-0812">Transmembrane</keyword>
<dbReference type="EMBL" id="SRLA01000002">
    <property type="protein sequence ID" value="TGE08247.1"/>
    <property type="molecule type" value="Genomic_DNA"/>
</dbReference>
<evidence type="ECO:0000256" key="1">
    <source>
        <dbReference type="SAM" id="Phobius"/>
    </source>
</evidence>
<dbReference type="Proteomes" id="UP000298337">
    <property type="component" value="Unassembled WGS sequence"/>
</dbReference>
<accession>A0A4Z0P9W0</accession>
<sequence length="92" mass="10278">MKTQLPSFIERTFHDARGQPDGRMMTLAAFTVASVLCFPIGWIFNRWPPSEIWFPTLALIAAGYGWSTFENKAKIQAEAAQQCSPEQDGVAQ</sequence>
<feature type="transmembrane region" description="Helical" evidence="1">
    <location>
        <begin position="24"/>
        <end position="44"/>
    </location>
</feature>
<keyword evidence="3" id="KW-1185">Reference proteome</keyword>